<dbReference type="PROSITE" id="PS00105">
    <property type="entry name" value="AA_TRANSFER_CLASS_1"/>
    <property type="match status" value="1"/>
</dbReference>
<dbReference type="AlphaFoldDB" id="A0A1C3YLN6"/>
<dbReference type="eggNOG" id="KOG0256">
    <property type="taxonomic scope" value="Eukaryota"/>
</dbReference>
<dbReference type="STRING" id="229533.A0A1C3YLN6"/>
<evidence type="ECO:0000313" key="4">
    <source>
        <dbReference type="EMBL" id="SCB65436.1"/>
    </source>
</evidence>
<dbReference type="InterPro" id="IPR015422">
    <property type="entry name" value="PyrdxlP-dep_Trfase_small"/>
</dbReference>
<evidence type="ECO:0000256" key="2">
    <source>
        <dbReference type="ARBA" id="ARBA00022898"/>
    </source>
</evidence>
<dbReference type="Pfam" id="PF00155">
    <property type="entry name" value="Aminotran_1_2"/>
    <property type="match status" value="1"/>
</dbReference>
<evidence type="ECO:0000256" key="1">
    <source>
        <dbReference type="ARBA" id="ARBA00007441"/>
    </source>
</evidence>
<sequence>MLINLHFSVDKMSALSQRATEAVGGLDLPWRFAPRGDYDPDHNPTGLISFGTAENALVTDQLKEFADKSVTISNEDFLYRGSHAGGSRFPTALAAHLNEYLTPSSPITPDMIRCVGAATAMHDILAWGVADPGDGVLTSRPVYGRFELDFGNKSQAKVVYSDNKTEEAFQDGIIDHFEEALLRSSEAGIHVKMVLIVNPHNPLGRCYPKSTLVKIMQFCQKHRLHLLSDEIYACSVFNSDEPATPFTSILSIDSTNLIDPDLLHVTYGLSKDFGAAGLRLGAIITRSQPVLRAIEAAMRFHNPSGASLAIGNAMLEDRVWCRSFVDSSRSKLSQAHRHVTSQLKAMNIKYLPGSNAGFFVWIDLSPYLPSELDGELNQEFALAKRLREAGVFLHPREEHSLEPGWFRIVYTQDPRTVTEGLQSSQGQNGNIVGWTLEKRSTILAVNKVKEREGFYE</sequence>
<accession>A0A1C3YLN6</accession>
<dbReference type="VEuPathDB" id="FungiDB:FGRAMPH1_01G27057"/>
<dbReference type="InterPro" id="IPR015421">
    <property type="entry name" value="PyrdxlP-dep_Trfase_major"/>
</dbReference>
<dbReference type="GO" id="GO:0006520">
    <property type="term" value="P:amino acid metabolic process"/>
    <property type="evidence" value="ECO:0007669"/>
    <property type="project" value="TreeGrafter"/>
</dbReference>
<organism evidence="4 5">
    <name type="scientific">Gibberella zeae (strain ATCC MYA-4620 / CBS 123657 / FGSC 9075 / NRRL 31084 / PH-1)</name>
    <name type="common">Wheat head blight fungus</name>
    <name type="synonym">Fusarium graminearum</name>
    <dbReference type="NCBI Taxonomy" id="229533"/>
    <lineage>
        <taxon>Eukaryota</taxon>
        <taxon>Fungi</taxon>
        <taxon>Dikarya</taxon>
        <taxon>Ascomycota</taxon>
        <taxon>Pezizomycotina</taxon>
        <taxon>Sordariomycetes</taxon>
        <taxon>Hypocreomycetidae</taxon>
        <taxon>Hypocreales</taxon>
        <taxon>Nectriaceae</taxon>
        <taxon>Fusarium</taxon>
    </lineage>
</organism>
<evidence type="ECO:0000259" key="3">
    <source>
        <dbReference type="Pfam" id="PF00155"/>
    </source>
</evidence>
<keyword evidence="5" id="KW-1185">Reference proteome</keyword>
<dbReference type="InterPro" id="IPR015424">
    <property type="entry name" value="PyrdxlP-dep_Trfase"/>
</dbReference>
<dbReference type="InterPro" id="IPR050478">
    <property type="entry name" value="Ethylene_sulfur-biosynth"/>
</dbReference>
<protein>
    <submittedName>
        <fullName evidence="4">Chromosome 4, complete genome</fullName>
    </submittedName>
</protein>
<dbReference type="PANTHER" id="PTHR43795:SF39">
    <property type="entry name" value="AMINOTRANSFERASE CLASS I_CLASSII DOMAIN-CONTAINING PROTEIN"/>
    <property type="match status" value="1"/>
</dbReference>
<dbReference type="PRINTS" id="PR00753">
    <property type="entry name" value="ACCSYNTHASE"/>
</dbReference>
<reference evidence="4 5" key="3">
    <citation type="journal article" date="2015" name="BMC Genomics">
        <title>The completed genome sequence of the pathogenic ascomycete fungus Fusarium graminearum.</title>
        <authorList>
            <person name="King R."/>
            <person name="Urban M."/>
            <person name="Hammond-Kosack M.C."/>
            <person name="Hassani-Pak K."/>
            <person name="Hammond-Kosack K.E."/>
        </authorList>
    </citation>
    <scope>NUCLEOTIDE SEQUENCE [LARGE SCALE GENOMIC DNA]</scope>
    <source>
        <strain evidence="5">ATCC MYA-4620 / CBS 123657 / FGSC 9075 / NRRL 31084 / PH-1</strain>
    </source>
</reference>
<dbReference type="Proteomes" id="UP000070720">
    <property type="component" value="Chromosome 4"/>
</dbReference>
<feature type="domain" description="Aminotransferase class I/classII large" evidence="3">
    <location>
        <begin position="80"/>
        <end position="421"/>
    </location>
</feature>
<evidence type="ECO:0000313" key="5">
    <source>
        <dbReference type="Proteomes" id="UP000070720"/>
    </source>
</evidence>
<reference evidence="5" key="2">
    <citation type="journal article" date="2010" name="Nature">
        <title>Comparative genomics reveals mobile pathogenicity chromosomes in Fusarium.</title>
        <authorList>
            <person name="Ma L.J."/>
            <person name="van der Does H.C."/>
            <person name="Borkovich K.A."/>
            <person name="Coleman J.J."/>
            <person name="Daboussi M.J."/>
            <person name="Di Pietro A."/>
            <person name="Dufresne M."/>
            <person name="Freitag M."/>
            <person name="Grabherr M."/>
            <person name="Henrissat B."/>
            <person name="Houterman P.M."/>
            <person name="Kang S."/>
            <person name="Shim W.B."/>
            <person name="Woloshuk C."/>
            <person name="Xie X."/>
            <person name="Xu J.R."/>
            <person name="Antoniw J."/>
            <person name="Baker S.E."/>
            <person name="Bluhm B.H."/>
            <person name="Breakspear A."/>
            <person name="Brown D.W."/>
            <person name="Butchko R.A."/>
            <person name="Chapman S."/>
            <person name="Coulson R."/>
            <person name="Coutinho P.M."/>
            <person name="Danchin E.G."/>
            <person name="Diener A."/>
            <person name="Gale L.R."/>
            <person name="Gardiner D.M."/>
            <person name="Goff S."/>
            <person name="Hammond-Kosack K.E."/>
            <person name="Hilburn K."/>
            <person name="Hua-Van A."/>
            <person name="Jonkers W."/>
            <person name="Kazan K."/>
            <person name="Kodira C.D."/>
            <person name="Koehrsen M."/>
            <person name="Kumar L."/>
            <person name="Lee Y.H."/>
            <person name="Li L."/>
            <person name="Manners J.M."/>
            <person name="Miranda-Saavedra D."/>
            <person name="Mukherjee M."/>
            <person name="Park G."/>
            <person name="Park J."/>
            <person name="Park S.Y."/>
            <person name="Proctor R.H."/>
            <person name="Regev A."/>
            <person name="Ruiz-Roldan M.C."/>
            <person name="Sain D."/>
            <person name="Sakthikumar S."/>
            <person name="Sykes S."/>
            <person name="Schwartz D.C."/>
            <person name="Turgeon B.G."/>
            <person name="Wapinski I."/>
            <person name="Yoder O."/>
            <person name="Young S."/>
            <person name="Zeng Q."/>
            <person name="Zhou S."/>
            <person name="Galagan J."/>
            <person name="Cuomo C.A."/>
            <person name="Kistler H.C."/>
            <person name="Rep M."/>
        </authorList>
    </citation>
    <scope>GENOME REANNOTATION</scope>
    <source>
        <strain evidence="5">ATCC MYA-4620 / CBS 123657 / FGSC 9075 / NRRL 31084 / PH-1</strain>
    </source>
</reference>
<dbReference type="InterPro" id="IPR004839">
    <property type="entry name" value="Aminotransferase_I/II_large"/>
</dbReference>
<dbReference type="InParanoid" id="A0A1C3YLN6"/>
<name>A0A1C3YLN6_GIBZE</name>
<comment type="similarity">
    <text evidence="1">Belongs to the class-I pyridoxal-phosphate-dependent aminotransferase family.</text>
</comment>
<dbReference type="Gene3D" id="3.40.640.10">
    <property type="entry name" value="Type I PLP-dependent aspartate aminotransferase-like (Major domain)"/>
    <property type="match status" value="1"/>
</dbReference>
<dbReference type="GO" id="GO:0008483">
    <property type="term" value="F:transaminase activity"/>
    <property type="evidence" value="ECO:0007669"/>
    <property type="project" value="TreeGrafter"/>
</dbReference>
<proteinExistence type="inferred from homology"/>
<dbReference type="SUPFAM" id="SSF53383">
    <property type="entry name" value="PLP-dependent transferases"/>
    <property type="match status" value="1"/>
</dbReference>
<keyword evidence="2" id="KW-0663">Pyridoxal phosphate</keyword>
<dbReference type="Gene3D" id="3.90.1150.10">
    <property type="entry name" value="Aspartate Aminotransferase, domain 1"/>
    <property type="match status" value="1"/>
</dbReference>
<gene>
    <name evidence="4" type="ORF">FGRAMPH1_01T27057</name>
</gene>
<dbReference type="EMBL" id="HG970335">
    <property type="protein sequence ID" value="SCB65436.1"/>
    <property type="molecule type" value="Genomic_DNA"/>
</dbReference>
<dbReference type="InterPro" id="IPR004838">
    <property type="entry name" value="NHTrfase_class1_PyrdxlP-BS"/>
</dbReference>
<dbReference type="GO" id="GO:0030170">
    <property type="term" value="F:pyridoxal phosphate binding"/>
    <property type="evidence" value="ECO:0007669"/>
    <property type="project" value="InterPro"/>
</dbReference>
<dbReference type="PANTHER" id="PTHR43795">
    <property type="entry name" value="BIFUNCTIONAL ASPARTATE AMINOTRANSFERASE AND GLUTAMATE/ASPARTATE-PREPHENATE AMINOTRANSFERASE-RELATED"/>
    <property type="match status" value="1"/>
</dbReference>
<reference evidence="5" key="1">
    <citation type="journal article" date="2007" name="Science">
        <title>The Fusarium graminearum genome reveals a link between localized polymorphism and pathogen specialization.</title>
        <authorList>
            <person name="Cuomo C.A."/>
            <person name="Gueldener U."/>
            <person name="Xu J.-R."/>
            <person name="Trail F."/>
            <person name="Turgeon B.G."/>
            <person name="Di Pietro A."/>
            <person name="Walton J.D."/>
            <person name="Ma L.-J."/>
            <person name="Baker S.E."/>
            <person name="Rep M."/>
            <person name="Adam G."/>
            <person name="Antoniw J."/>
            <person name="Baldwin T."/>
            <person name="Calvo S.E."/>
            <person name="Chang Y.-L."/>
            <person name="DeCaprio D."/>
            <person name="Gale L.R."/>
            <person name="Gnerre S."/>
            <person name="Goswami R.S."/>
            <person name="Hammond-Kosack K."/>
            <person name="Harris L.J."/>
            <person name="Hilburn K."/>
            <person name="Kennell J.C."/>
            <person name="Kroken S."/>
            <person name="Magnuson J.K."/>
            <person name="Mannhaupt G."/>
            <person name="Mauceli E.W."/>
            <person name="Mewes H.-W."/>
            <person name="Mitterbauer R."/>
            <person name="Muehlbauer G."/>
            <person name="Muensterkoetter M."/>
            <person name="Nelson D."/>
            <person name="O'Donnell K."/>
            <person name="Ouellet T."/>
            <person name="Qi W."/>
            <person name="Quesneville H."/>
            <person name="Roncero M.I.G."/>
            <person name="Seong K.-Y."/>
            <person name="Tetko I.V."/>
            <person name="Urban M."/>
            <person name="Waalwijk C."/>
            <person name="Ward T.J."/>
            <person name="Yao J."/>
            <person name="Birren B.W."/>
            <person name="Kistler H.C."/>
        </authorList>
    </citation>
    <scope>NUCLEOTIDE SEQUENCE [LARGE SCALE GENOMIC DNA]</scope>
    <source>
        <strain evidence="5">ATCC MYA-4620 / CBS 123657 / FGSC 9075 / NRRL 31084 / PH-1</strain>
    </source>
</reference>
<dbReference type="CDD" id="cd00609">
    <property type="entry name" value="AAT_like"/>
    <property type="match status" value="1"/>
</dbReference>